<organism evidence="2 3">
    <name type="scientific">Pelotalea chapellei</name>
    <dbReference type="NCBI Taxonomy" id="44671"/>
    <lineage>
        <taxon>Bacteria</taxon>
        <taxon>Pseudomonadati</taxon>
        <taxon>Thermodesulfobacteriota</taxon>
        <taxon>Desulfuromonadia</taxon>
        <taxon>Geobacterales</taxon>
        <taxon>Geobacteraceae</taxon>
        <taxon>Pelotalea</taxon>
    </lineage>
</organism>
<accession>A0ABS5U434</accession>
<dbReference type="EMBL" id="JAHDYS010000001">
    <property type="protein sequence ID" value="MBT1070418.1"/>
    <property type="molecule type" value="Genomic_DNA"/>
</dbReference>
<keyword evidence="3" id="KW-1185">Reference proteome</keyword>
<sequence length="291" mass="31780">MITTTVAFSAERPKRVKAETPSVPTPPPINILSIIPAQAEPGARVMMFGSGFGDRISAFLGSTEVPARTVDGKQAEFIIPQQLEPGLYALYLQRADGVVGRAYNFTVLPLRPVLISLTPEKIGSCNQGREREVSAQGRNFSERSQLFFDGAVIPSNLVSPETLVFSVPNVPGGIHQVMVKNSLDNSSVPLALSIETRPEINQIAVGNEYVNYYELNITGKNFNQNSSIYVDGMQIGGRGGQDIAERERLIYVDCTRLVYQRHPYSPVNKDFRVQIVNQGGEGSQVVNVTAP</sequence>
<protein>
    <submittedName>
        <fullName evidence="2">IPT/TIG domain-containing protein</fullName>
    </submittedName>
</protein>
<dbReference type="SUPFAM" id="SSF81296">
    <property type="entry name" value="E set domains"/>
    <property type="match status" value="2"/>
</dbReference>
<gene>
    <name evidence="2" type="ORF">KJB30_01340</name>
</gene>
<dbReference type="RefSeq" id="WP_214296119.1">
    <property type="nucleotide sequence ID" value="NZ_JAHDYS010000001.1"/>
</dbReference>
<feature type="domain" description="IPT/TIG" evidence="1">
    <location>
        <begin position="116"/>
        <end position="186"/>
    </location>
</feature>
<dbReference type="InterPro" id="IPR014756">
    <property type="entry name" value="Ig_E-set"/>
</dbReference>
<dbReference type="Gene3D" id="2.60.40.10">
    <property type="entry name" value="Immunoglobulins"/>
    <property type="match status" value="2"/>
</dbReference>
<comment type="caution">
    <text evidence="2">The sequence shown here is derived from an EMBL/GenBank/DDBJ whole genome shotgun (WGS) entry which is preliminary data.</text>
</comment>
<reference evidence="2 3" key="1">
    <citation type="submission" date="2021-05" db="EMBL/GenBank/DDBJ databases">
        <title>The draft genome of Geobacter chapellei DSM 13688.</title>
        <authorList>
            <person name="Xu Z."/>
            <person name="Masuda Y."/>
            <person name="Itoh H."/>
            <person name="Senoo K."/>
        </authorList>
    </citation>
    <scope>NUCLEOTIDE SEQUENCE [LARGE SCALE GENOMIC DNA]</scope>
    <source>
        <strain evidence="2 3">DSM 13688</strain>
    </source>
</reference>
<dbReference type="InterPro" id="IPR002909">
    <property type="entry name" value="IPT_dom"/>
</dbReference>
<dbReference type="Pfam" id="PF01833">
    <property type="entry name" value="TIG"/>
    <property type="match status" value="1"/>
</dbReference>
<dbReference type="InterPro" id="IPR013783">
    <property type="entry name" value="Ig-like_fold"/>
</dbReference>
<dbReference type="Proteomes" id="UP000784128">
    <property type="component" value="Unassembled WGS sequence"/>
</dbReference>
<evidence type="ECO:0000259" key="1">
    <source>
        <dbReference type="Pfam" id="PF01833"/>
    </source>
</evidence>
<name>A0ABS5U434_9BACT</name>
<proteinExistence type="predicted"/>
<evidence type="ECO:0000313" key="2">
    <source>
        <dbReference type="EMBL" id="MBT1070418.1"/>
    </source>
</evidence>
<evidence type="ECO:0000313" key="3">
    <source>
        <dbReference type="Proteomes" id="UP000784128"/>
    </source>
</evidence>